<dbReference type="RefSeq" id="XP_028885943.1">
    <property type="nucleotide sequence ID" value="XM_029023128.1"/>
</dbReference>
<name>A0A1X0P4L2_9TRYP</name>
<feature type="region of interest" description="Disordered" evidence="1">
    <location>
        <begin position="95"/>
        <end position="119"/>
    </location>
</feature>
<evidence type="ECO:0000313" key="2">
    <source>
        <dbReference type="EMBL" id="ORC91877.1"/>
    </source>
</evidence>
<dbReference type="GeneID" id="39982908"/>
<keyword evidence="3" id="KW-1185">Reference proteome</keyword>
<gene>
    <name evidence="2" type="ORF">TM35_000054730</name>
</gene>
<dbReference type="Proteomes" id="UP000192257">
    <property type="component" value="Unassembled WGS sequence"/>
</dbReference>
<accession>A0A1X0P4L2</accession>
<proteinExistence type="predicted"/>
<evidence type="ECO:0000256" key="1">
    <source>
        <dbReference type="SAM" id="MobiDB-lite"/>
    </source>
</evidence>
<protein>
    <submittedName>
        <fullName evidence="2">Uncharacterized protein</fullName>
    </submittedName>
</protein>
<dbReference type="AlphaFoldDB" id="A0A1X0P4L2"/>
<reference evidence="2 3" key="1">
    <citation type="submission" date="2017-03" db="EMBL/GenBank/DDBJ databases">
        <title>An alternative strategy for trypanosome survival in the mammalian bloodstream revealed through genome and transcriptome analysis of the ubiquitous bovine parasite Trypanosoma (Megatrypanum) theileri.</title>
        <authorList>
            <person name="Kelly S."/>
            <person name="Ivens A."/>
            <person name="Mott A."/>
            <person name="O'Neill E."/>
            <person name="Emms D."/>
            <person name="Macleod O."/>
            <person name="Voorheis P."/>
            <person name="Matthews J."/>
            <person name="Matthews K."/>
            <person name="Carrington M."/>
        </authorList>
    </citation>
    <scope>NUCLEOTIDE SEQUENCE [LARGE SCALE GENOMIC DNA]</scope>
    <source>
        <strain evidence="2">Edinburgh</strain>
    </source>
</reference>
<comment type="caution">
    <text evidence="2">The sequence shown here is derived from an EMBL/GenBank/DDBJ whole genome shotgun (WGS) entry which is preliminary data.</text>
</comment>
<dbReference type="VEuPathDB" id="TriTrypDB:TM35_000054730"/>
<sequence>MVRDVSRPSKRLAVMKRSARSRKSLVAVCAVGILRTASILSGVVSFKWSGQTAVSWIVPLIVSTTWGGNSFPSARNISAYNVTSLSPSSRAFGALLPRNSARGGQGRRRKQKRNHPRHK</sequence>
<dbReference type="EMBL" id="NBCO01000005">
    <property type="protein sequence ID" value="ORC91877.1"/>
    <property type="molecule type" value="Genomic_DNA"/>
</dbReference>
<organism evidence="2 3">
    <name type="scientific">Trypanosoma theileri</name>
    <dbReference type="NCBI Taxonomy" id="67003"/>
    <lineage>
        <taxon>Eukaryota</taxon>
        <taxon>Discoba</taxon>
        <taxon>Euglenozoa</taxon>
        <taxon>Kinetoplastea</taxon>
        <taxon>Metakinetoplastina</taxon>
        <taxon>Trypanosomatida</taxon>
        <taxon>Trypanosomatidae</taxon>
        <taxon>Trypanosoma</taxon>
    </lineage>
</organism>
<feature type="compositionally biased region" description="Basic residues" evidence="1">
    <location>
        <begin position="105"/>
        <end position="119"/>
    </location>
</feature>
<evidence type="ECO:0000313" key="3">
    <source>
        <dbReference type="Proteomes" id="UP000192257"/>
    </source>
</evidence>